<feature type="compositionally biased region" description="Polar residues" evidence="1">
    <location>
        <begin position="223"/>
        <end position="242"/>
    </location>
</feature>
<dbReference type="AlphaFoldDB" id="A0A0N5ADN6"/>
<dbReference type="Proteomes" id="UP000046393">
    <property type="component" value="Unplaced"/>
</dbReference>
<sequence>MMLPVSCSSPSTRKDESNFDKPNTSSMNSINVRLMSAEIWRSYYAQNKNLKPTGKLNGNMSDAVKHKRKRSINEEQQGPVLQKRSFSSAGINSSNLSRPSSSNNLGRISIASNVTSAVNETHRNSEECGYVKLPTIPPLTVLVTPDGNVAPNTIATLPLAVPGPVRTPTMQSNNRLDSYASRLASPSSTSALVTPIAVNYTPSKDAKLVCASKAFSPTARLNVPSTDSVSQHNSEANGATDSVVSSNLISSTGRATNHLNVPVSQLNYPSSVSATANSDPQLTPKVSPVLPNTILGSTFDASAVNAYGNSLVSDIRSLSNSTLLQNNSAATYLLQQQQQAQMLSNANICGLLATSELTQSRNILSNVSANSNLLANPSTTNTFVSPISSVLNSDILRQYQQQQQIHFNSLPSPPDLLSFYRLLVESSDFQGYQSQMKKIDNPTAYVGQNAAGITT</sequence>
<protein>
    <submittedName>
        <fullName evidence="3">Fork-head domain-containing protein</fullName>
    </submittedName>
</protein>
<accession>A0A0N5ADN6</accession>
<organism evidence="2 3">
    <name type="scientific">Syphacia muris</name>
    <dbReference type="NCBI Taxonomy" id="451379"/>
    <lineage>
        <taxon>Eukaryota</taxon>
        <taxon>Metazoa</taxon>
        <taxon>Ecdysozoa</taxon>
        <taxon>Nematoda</taxon>
        <taxon>Chromadorea</taxon>
        <taxon>Rhabditida</taxon>
        <taxon>Spirurina</taxon>
        <taxon>Oxyuridomorpha</taxon>
        <taxon>Oxyuroidea</taxon>
        <taxon>Oxyuridae</taxon>
        <taxon>Syphacia</taxon>
    </lineage>
</organism>
<name>A0A0N5ADN6_9BILA</name>
<feature type="compositionally biased region" description="Low complexity" evidence="1">
    <location>
        <begin position="92"/>
        <end position="104"/>
    </location>
</feature>
<keyword evidence="2" id="KW-1185">Reference proteome</keyword>
<evidence type="ECO:0000313" key="2">
    <source>
        <dbReference type="Proteomes" id="UP000046393"/>
    </source>
</evidence>
<evidence type="ECO:0000256" key="1">
    <source>
        <dbReference type="SAM" id="MobiDB-lite"/>
    </source>
</evidence>
<dbReference type="WBParaSite" id="SMUV_0000229901-mRNA-1">
    <property type="protein sequence ID" value="SMUV_0000229901-mRNA-1"/>
    <property type="gene ID" value="SMUV_0000229901"/>
</dbReference>
<evidence type="ECO:0000313" key="3">
    <source>
        <dbReference type="WBParaSite" id="SMUV_0000229901-mRNA-1"/>
    </source>
</evidence>
<feature type="compositionally biased region" description="Polar residues" evidence="1">
    <location>
        <begin position="1"/>
        <end position="11"/>
    </location>
</feature>
<feature type="region of interest" description="Disordered" evidence="1">
    <location>
        <begin position="1"/>
        <end position="25"/>
    </location>
</feature>
<feature type="region of interest" description="Disordered" evidence="1">
    <location>
        <begin position="67"/>
        <end position="106"/>
    </location>
</feature>
<reference evidence="3" key="1">
    <citation type="submission" date="2017-02" db="UniProtKB">
        <authorList>
            <consortium name="WormBaseParasite"/>
        </authorList>
    </citation>
    <scope>IDENTIFICATION</scope>
</reference>
<feature type="region of interest" description="Disordered" evidence="1">
    <location>
        <begin position="222"/>
        <end position="242"/>
    </location>
</feature>
<proteinExistence type="predicted"/>